<gene>
    <name evidence="2" type="ORF">NTJ_13040</name>
</gene>
<reference evidence="2 3" key="1">
    <citation type="submission" date="2023-09" db="EMBL/GenBank/DDBJ databases">
        <title>Nesidiocoris tenuis whole genome shotgun sequence.</title>
        <authorList>
            <person name="Shibata T."/>
            <person name="Shimoda M."/>
            <person name="Kobayashi T."/>
            <person name="Uehara T."/>
        </authorList>
    </citation>
    <scope>NUCLEOTIDE SEQUENCE [LARGE SCALE GENOMIC DNA]</scope>
    <source>
        <strain evidence="2 3">Japan</strain>
    </source>
</reference>
<proteinExistence type="predicted"/>
<protein>
    <recommendedName>
        <fullName evidence="4">4Fe-4S ferredoxin-type domain-containing protein</fullName>
    </recommendedName>
</protein>
<name>A0ABN7B7J8_9HEMI</name>
<evidence type="ECO:0000313" key="3">
    <source>
        <dbReference type="Proteomes" id="UP001307889"/>
    </source>
</evidence>
<accession>A0ABN7B7J8</accession>
<dbReference type="Proteomes" id="UP001307889">
    <property type="component" value="Chromosome 11"/>
</dbReference>
<feature type="compositionally biased region" description="Polar residues" evidence="1">
    <location>
        <begin position="46"/>
        <end position="57"/>
    </location>
</feature>
<keyword evidence="3" id="KW-1185">Reference proteome</keyword>
<evidence type="ECO:0000256" key="1">
    <source>
        <dbReference type="SAM" id="MobiDB-lite"/>
    </source>
</evidence>
<organism evidence="2 3">
    <name type="scientific">Nesidiocoris tenuis</name>
    <dbReference type="NCBI Taxonomy" id="355587"/>
    <lineage>
        <taxon>Eukaryota</taxon>
        <taxon>Metazoa</taxon>
        <taxon>Ecdysozoa</taxon>
        <taxon>Arthropoda</taxon>
        <taxon>Hexapoda</taxon>
        <taxon>Insecta</taxon>
        <taxon>Pterygota</taxon>
        <taxon>Neoptera</taxon>
        <taxon>Paraneoptera</taxon>
        <taxon>Hemiptera</taxon>
        <taxon>Heteroptera</taxon>
        <taxon>Panheteroptera</taxon>
        <taxon>Cimicomorpha</taxon>
        <taxon>Miridae</taxon>
        <taxon>Dicyphina</taxon>
        <taxon>Nesidiocoris</taxon>
    </lineage>
</organism>
<feature type="region of interest" description="Disordered" evidence="1">
    <location>
        <begin position="46"/>
        <end position="77"/>
    </location>
</feature>
<evidence type="ECO:0008006" key="4">
    <source>
        <dbReference type="Google" id="ProtNLM"/>
    </source>
</evidence>
<dbReference type="EMBL" id="AP028919">
    <property type="protein sequence ID" value="BET00224.1"/>
    <property type="molecule type" value="Genomic_DNA"/>
</dbReference>
<evidence type="ECO:0000313" key="2">
    <source>
        <dbReference type="EMBL" id="BET00224.1"/>
    </source>
</evidence>
<sequence length="77" mass="8307">MKPTALRDPDCYACWNCPPACLAGVYLLSQVNPTVRPKASLASMNESHALTIDPSSSARRHNKATPHGLPIGQPFHP</sequence>